<evidence type="ECO:0000256" key="1">
    <source>
        <dbReference type="ARBA" id="ARBA00002657"/>
    </source>
</evidence>
<organism evidence="16 17">
    <name type="scientific">Tigriopus californicus</name>
    <name type="common">Marine copepod</name>
    <dbReference type="NCBI Taxonomy" id="6832"/>
    <lineage>
        <taxon>Eukaryota</taxon>
        <taxon>Metazoa</taxon>
        <taxon>Ecdysozoa</taxon>
        <taxon>Arthropoda</taxon>
        <taxon>Crustacea</taxon>
        <taxon>Multicrustacea</taxon>
        <taxon>Hexanauplia</taxon>
        <taxon>Copepoda</taxon>
        <taxon>Harpacticoida</taxon>
        <taxon>Harpacticidae</taxon>
        <taxon>Tigriopus</taxon>
    </lineage>
</organism>
<feature type="binding site" evidence="12">
    <location>
        <position position="217"/>
    </location>
    <ligand>
        <name>Zn(2+)</name>
        <dbReference type="ChEBI" id="CHEBI:29105"/>
        <note>catalytic</note>
    </ligand>
</feature>
<dbReference type="Proteomes" id="UP000318571">
    <property type="component" value="Chromosome 7"/>
</dbReference>
<dbReference type="GO" id="GO:0004222">
    <property type="term" value="F:metalloendopeptidase activity"/>
    <property type="evidence" value="ECO:0007669"/>
    <property type="project" value="UniProtKB-UniRule"/>
</dbReference>
<dbReference type="PANTHER" id="PTHR10127">
    <property type="entry name" value="DISCOIDIN, CUB, EGF, LAMININ , AND ZINC METALLOPROTEASE DOMAIN CONTAINING"/>
    <property type="match status" value="1"/>
</dbReference>
<proteinExistence type="predicted"/>
<evidence type="ECO:0000256" key="12">
    <source>
        <dbReference type="PROSITE-ProRule" id="PRU01211"/>
    </source>
</evidence>
<feature type="active site" evidence="12">
    <location>
        <position position="218"/>
    </location>
</feature>
<dbReference type="OMA" id="CINFRRA"/>
<evidence type="ECO:0000256" key="7">
    <source>
        <dbReference type="ARBA" id="ARBA00023049"/>
    </source>
</evidence>
<feature type="domain" description="ShKT" evidence="14">
    <location>
        <begin position="372"/>
        <end position="407"/>
    </location>
</feature>
<dbReference type="Pfam" id="PF01400">
    <property type="entry name" value="Astacin"/>
    <property type="match status" value="1"/>
</dbReference>
<evidence type="ECO:0000256" key="9">
    <source>
        <dbReference type="ARBA" id="ARBA00023157"/>
    </source>
</evidence>
<dbReference type="PROSITE" id="PS51670">
    <property type="entry name" value="SHKT"/>
    <property type="match status" value="2"/>
</dbReference>
<dbReference type="AlphaFoldDB" id="A0A553P233"/>
<keyword evidence="6 12" id="KW-0862">Zinc</keyword>
<evidence type="ECO:0000259" key="15">
    <source>
        <dbReference type="PROSITE" id="PS51864"/>
    </source>
</evidence>
<feature type="domain" description="Peptidase M12A" evidence="15">
    <location>
        <begin position="124"/>
        <end position="322"/>
    </location>
</feature>
<feature type="signal peptide" evidence="13">
    <location>
        <begin position="1"/>
        <end position="21"/>
    </location>
</feature>
<comment type="function">
    <text evidence="1">Metalloprotease.</text>
</comment>
<dbReference type="EC" id="3.4.24.-" evidence="13"/>
<evidence type="ECO:0000256" key="8">
    <source>
        <dbReference type="ARBA" id="ARBA00023145"/>
    </source>
</evidence>
<evidence type="ECO:0000313" key="16">
    <source>
        <dbReference type="EMBL" id="TRY71746.1"/>
    </source>
</evidence>
<gene>
    <name evidence="16" type="ORF">TCAL_01030</name>
</gene>
<protein>
    <recommendedName>
        <fullName evidence="13">Metalloendopeptidase</fullName>
        <ecNumber evidence="13">3.4.24.-</ecNumber>
    </recommendedName>
</protein>
<keyword evidence="2 12" id="KW-0645">Protease</keyword>
<dbReference type="Pfam" id="PF01549">
    <property type="entry name" value="ShK"/>
    <property type="match status" value="2"/>
</dbReference>
<dbReference type="Gene3D" id="1.10.10.1940">
    <property type="match status" value="1"/>
</dbReference>
<dbReference type="PRINTS" id="PR00480">
    <property type="entry name" value="ASTACIN"/>
</dbReference>
<dbReference type="OrthoDB" id="291007at2759"/>
<evidence type="ECO:0000256" key="13">
    <source>
        <dbReference type="RuleBase" id="RU361183"/>
    </source>
</evidence>
<dbReference type="InterPro" id="IPR006026">
    <property type="entry name" value="Peptidase_Metallo"/>
</dbReference>
<keyword evidence="3 12" id="KW-0479">Metal-binding</keyword>
<feature type="domain" description="ShKT" evidence="14">
    <location>
        <begin position="332"/>
        <end position="368"/>
    </location>
</feature>
<evidence type="ECO:0000313" key="17">
    <source>
        <dbReference type="Proteomes" id="UP000318571"/>
    </source>
</evidence>
<evidence type="ECO:0000256" key="5">
    <source>
        <dbReference type="ARBA" id="ARBA00022801"/>
    </source>
</evidence>
<feature type="disulfide bond" evidence="12">
    <location>
        <begin position="166"/>
        <end position="321"/>
    </location>
</feature>
<reference evidence="16 17" key="1">
    <citation type="journal article" date="2018" name="Nat. Ecol. Evol.">
        <title>Genomic signatures of mitonuclear coevolution across populations of Tigriopus californicus.</title>
        <authorList>
            <person name="Barreto F.S."/>
            <person name="Watson E.T."/>
            <person name="Lima T.G."/>
            <person name="Willett C.S."/>
            <person name="Edmands S."/>
            <person name="Li W."/>
            <person name="Burton R.S."/>
        </authorList>
    </citation>
    <scope>NUCLEOTIDE SEQUENCE [LARGE SCALE GENOMIC DNA]</scope>
    <source>
        <strain evidence="16 17">San Diego</strain>
    </source>
</reference>
<dbReference type="GO" id="GO:0008270">
    <property type="term" value="F:zinc ion binding"/>
    <property type="evidence" value="ECO:0007669"/>
    <property type="project" value="UniProtKB-UniRule"/>
</dbReference>
<comment type="caution">
    <text evidence="16">The sequence shown here is derived from an EMBL/GenBank/DDBJ whole genome shotgun (WGS) entry which is preliminary data.</text>
</comment>
<keyword evidence="8" id="KW-0865">Zymogen</keyword>
<evidence type="ECO:0000256" key="2">
    <source>
        <dbReference type="ARBA" id="ARBA00022670"/>
    </source>
</evidence>
<dbReference type="EMBL" id="VCGU01000008">
    <property type="protein sequence ID" value="TRY71746.1"/>
    <property type="molecule type" value="Genomic_DNA"/>
</dbReference>
<comment type="caution">
    <text evidence="11">Lacks conserved residue(s) required for the propagation of feature annotation.</text>
</comment>
<dbReference type="InterPro" id="IPR001506">
    <property type="entry name" value="Peptidase_M12A"/>
</dbReference>
<keyword evidence="7 12" id="KW-0482">Metalloprotease</keyword>
<feature type="binding site" evidence="12">
    <location>
        <position position="221"/>
    </location>
    <ligand>
        <name>Zn(2+)</name>
        <dbReference type="ChEBI" id="CHEBI:29105"/>
        <note>catalytic</note>
    </ligand>
</feature>
<feature type="chain" id="PRO_5022248490" description="Metalloendopeptidase" evidence="13">
    <location>
        <begin position="22"/>
        <end position="444"/>
    </location>
</feature>
<evidence type="ECO:0000256" key="10">
    <source>
        <dbReference type="ARBA" id="ARBA00023180"/>
    </source>
</evidence>
<evidence type="ECO:0000256" key="6">
    <source>
        <dbReference type="ARBA" id="ARBA00022833"/>
    </source>
</evidence>
<keyword evidence="10" id="KW-0325">Glycoprotein</keyword>
<keyword evidence="9 12" id="KW-1015">Disulfide bond</keyword>
<dbReference type="InterPro" id="IPR024079">
    <property type="entry name" value="MetalloPept_cat_dom_sf"/>
</dbReference>
<dbReference type="SMART" id="SM00235">
    <property type="entry name" value="ZnMc"/>
    <property type="match status" value="1"/>
</dbReference>
<dbReference type="Gene3D" id="3.40.390.10">
    <property type="entry name" value="Collagenase (Catalytic Domain)"/>
    <property type="match status" value="1"/>
</dbReference>
<keyword evidence="17" id="KW-1185">Reference proteome</keyword>
<evidence type="ECO:0000256" key="3">
    <source>
        <dbReference type="ARBA" id="ARBA00022723"/>
    </source>
</evidence>
<dbReference type="GO" id="GO:0006508">
    <property type="term" value="P:proteolysis"/>
    <property type="evidence" value="ECO:0007669"/>
    <property type="project" value="UniProtKB-KW"/>
</dbReference>
<evidence type="ECO:0000259" key="14">
    <source>
        <dbReference type="PROSITE" id="PS51670"/>
    </source>
</evidence>
<dbReference type="InterPro" id="IPR003582">
    <property type="entry name" value="ShKT_dom"/>
</dbReference>
<dbReference type="PROSITE" id="PS51864">
    <property type="entry name" value="ASTACIN"/>
    <property type="match status" value="1"/>
</dbReference>
<name>A0A553P233_TIGCA</name>
<feature type="binding site" evidence="12">
    <location>
        <position position="227"/>
    </location>
    <ligand>
        <name>Zn(2+)</name>
        <dbReference type="ChEBI" id="CHEBI:29105"/>
        <note>catalytic</note>
    </ligand>
</feature>
<keyword evidence="4 13" id="KW-0732">Signal</keyword>
<dbReference type="PANTHER" id="PTHR10127:SF850">
    <property type="entry name" value="METALLOENDOPEPTIDASE"/>
    <property type="match status" value="1"/>
</dbReference>
<dbReference type="SMART" id="SM00254">
    <property type="entry name" value="ShKT"/>
    <property type="match status" value="2"/>
</dbReference>
<evidence type="ECO:0000256" key="11">
    <source>
        <dbReference type="PROSITE-ProRule" id="PRU01005"/>
    </source>
</evidence>
<evidence type="ECO:0000256" key="4">
    <source>
        <dbReference type="ARBA" id="ARBA00022729"/>
    </source>
</evidence>
<dbReference type="STRING" id="6832.A0A553P233"/>
<keyword evidence="5 12" id="KW-0378">Hydrolase</keyword>
<dbReference type="InterPro" id="IPR034035">
    <property type="entry name" value="Astacin-like_dom"/>
</dbReference>
<dbReference type="CDD" id="cd04280">
    <property type="entry name" value="ZnMc_astacin_like"/>
    <property type="match status" value="1"/>
</dbReference>
<dbReference type="SUPFAM" id="SSF55486">
    <property type="entry name" value="Metalloproteases ('zincins'), catalytic domain"/>
    <property type="match status" value="1"/>
</dbReference>
<sequence>MEWILIFVFIVSQSLIPFAVGQVPKGGYFPSVPDLPPEVDPGIFVVFNNVSHIEKAILKDDILGHPLEEDDGKFVFDEELDIFDDPNQNKDVFEGDHFEGDIFGVSVSSLGEFADDGDELLVRNAVVNNFQKWPEGRIPYVISSSFSQRDRTVLYRAMKEFEKHSCIRWEPKDRLRDQDYIHIIPDSGCYSRVGRGGSGAQILSLGKGCVNVGTAIHEMLHATGFWHEQSRPDRNDYVKVVWANIKTGYEDNFARYDRGEVSTLELAYDTQSVMHYSSRAFTKNGQQTLVPLSSVNQASKLGQRIGFSHLDLKKLNRLYDCPKTGGILPKECKDFYSKGLCYSWFNQNGCFEHKDYMEAKCPKTCGFCHVDCVDKEESCAAMALFKGQCDIDPEYMHKNCPRSCGICHKLYDRGLIHPATNLGGAHGPSWAILLTVLVSMLCLL</sequence>
<accession>A0A553P233</accession>
<dbReference type="FunFam" id="3.40.390.10:FF:000015">
    <property type="entry name" value="Meprin A subunit"/>
    <property type="match status" value="1"/>
</dbReference>
<comment type="cofactor">
    <cofactor evidence="12 13">
        <name>Zn(2+)</name>
        <dbReference type="ChEBI" id="CHEBI:29105"/>
    </cofactor>
    <text evidence="12 13">Binds 1 zinc ion per subunit.</text>
</comment>